<dbReference type="AlphaFoldDB" id="A0A418R7N8"/>
<evidence type="ECO:0000313" key="2">
    <source>
        <dbReference type="EMBL" id="RIY13473.1"/>
    </source>
</evidence>
<comment type="caution">
    <text evidence="2">The sequence shown here is derived from an EMBL/GenBank/DDBJ whole genome shotgun (WGS) entry which is preliminary data.</text>
</comment>
<keyword evidence="3" id="KW-1185">Reference proteome</keyword>
<evidence type="ECO:0000256" key="1">
    <source>
        <dbReference type="SAM" id="Phobius"/>
    </source>
</evidence>
<name>A0A418R7N8_9BACT</name>
<keyword evidence="1" id="KW-0812">Transmembrane</keyword>
<feature type="transmembrane region" description="Helical" evidence="1">
    <location>
        <begin position="56"/>
        <end position="74"/>
    </location>
</feature>
<dbReference type="EMBL" id="QYCN01000003">
    <property type="protein sequence ID" value="RIY13473.1"/>
    <property type="molecule type" value="Genomic_DNA"/>
</dbReference>
<dbReference type="Proteomes" id="UP000284250">
    <property type="component" value="Unassembled WGS sequence"/>
</dbReference>
<feature type="transmembrane region" description="Helical" evidence="1">
    <location>
        <begin position="112"/>
        <end position="132"/>
    </location>
</feature>
<gene>
    <name evidence="2" type="ORF">D0T11_02220</name>
</gene>
<reference evidence="2 3" key="2">
    <citation type="submission" date="2019-01" db="EMBL/GenBank/DDBJ databases">
        <title>Hymenobacter humicola sp. nov., isolated from soils in Antarctica.</title>
        <authorList>
            <person name="Sedlacek I."/>
            <person name="Holochova P."/>
            <person name="Kralova S."/>
            <person name="Pantucek R."/>
            <person name="Stankova E."/>
            <person name="Vrbovska V."/>
            <person name="Kristofova L."/>
            <person name="Svec P."/>
            <person name="Busse H.-J."/>
        </authorList>
    </citation>
    <scope>NUCLEOTIDE SEQUENCE [LARGE SCALE GENOMIC DNA]</scope>
    <source>
        <strain evidence="2 3">CCM 8852</strain>
    </source>
</reference>
<accession>A0A418R7N8</accession>
<reference evidence="2 3" key="1">
    <citation type="submission" date="2018-09" db="EMBL/GenBank/DDBJ databases">
        <authorList>
            <person name="Zeman M."/>
            <person name="Pardy F."/>
        </authorList>
    </citation>
    <scope>NUCLEOTIDE SEQUENCE [LARGE SCALE GENOMIC DNA]</scope>
    <source>
        <strain evidence="2 3">CCM 8852</strain>
    </source>
</reference>
<keyword evidence="1" id="KW-0472">Membrane</keyword>
<proteinExistence type="predicted"/>
<keyword evidence="1" id="KW-1133">Transmembrane helix</keyword>
<feature type="transmembrane region" description="Helical" evidence="1">
    <location>
        <begin position="81"/>
        <end position="100"/>
    </location>
</feature>
<organism evidence="2 3">
    <name type="scientific">Hymenobacter rubripertinctus</name>
    <dbReference type="NCBI Taxonomy" id="2029981"/>
    <lineage>
        <taxon>Bacteria</taxon>
        <taxon>Pseudomonadati</taxon>
        <taxon>Bacteroidota</taxon>
        <taxon>Cytophagia</taxon>
        <taxon>Cytophagales</taxon>
        <taxon>Hymenobacteraceae</taxon>
        <taxon>Hymenobacter</taxon>
    </lineage>
</organism>
<evidence type="ECO:0000313" key="3">
    <source>
        <dbReference type="Proteomes" id="UP000284250"/>
    </source>
</evidence>
<sequence length="156" mass="16424">MLLVSLALFLFCLGQFQELAFAGLTTGWQAVQHAFGVSAAGPASGSLSTHGLVVGLAYRLLYVLLSILLLHLVLRGQGTRFVALGYAGGLGLSVGLLLLGQRAGLPLATEQGHRLLDLLSSPLAWVLFYGLLRLRRSAATVRYPKSGAASNLRGPV</sequence>
<protein>
    <submittedName>
        <fullName evidence="2">Uncharacterized protein</fullName>
    </submittedName>
</protein>
<dbReference type="NCBIfam" id="NF046082">
    <property type="entry name" value="assoc_w_XrtX"/>
    <property type="match status" value="1"/>
</dbReference>